<organism evidence="7 8">
    <name type="scientific">Tessaracoccus flavus</name>
    <dbReference type="NCBI Taxonomy" id="1610493"/>
    <lineage>
        <taxon>Bacteria</taxon>
        <taxon>Bacillati</taxon>
        <taxon>Actinomycetota</taxon>
        <taxon>Actinomycetes</taxon>
        <taxon>Propionibacteriales</taxon>
        <taxon>Propionibacteriaceae</taxon>
        <taxon>Tessaracoccus</taxon>
    </lineage>
</organism>
<evidence type="ECO:0000256" key="6">
    <source>
        <dbReference type="SAM" id="MobiDB-lite"/>
    </source>
</evidence>
<protein>
    <submittedName>
        <fullName evidence="7">Uncharacterized protein</fullName>
    </submittedName>
</protein>
<dbReference type="RefSeq" id="WP_077342393.1">
    <property type="nucleotide sequence ID" value="NZ_CP019605.1"/>
</dbReference>
<dbReference type="STRING" id="1610493.RPIT_08835"/>
<keyword evidence="8" id="KW-1185">Reference proteome</keyword>
<dbReference type="AlphaFoldDB" id="A0A1Q2CFJ9"/>
<evidence type="ECO:0000313" key="8">
    <source>
        <dbReference type="Proteomes" id="UP000188324"/>
    </source>
</evidence>
<dbReference type="PANTHER" id="PTHR37937:SF1">
    <property type="entry name" value="CONJUGATIVE TRANSFER: DNA TRANSPORT"/>
    <property type="match status" value="1"/>
</dbReference>
<proteinExistence type="predicted"/>
<gene>
    <name evidence="7" type="ORF">RPIT_08835</name>
</gene>
<comment type="subcellular location">
    <subcellularLocation>
        <location evidence="1">Cell membrane</location>
        <topology evidence="1">Multi-pass membrane protein</topology>
    </subcellularLocation>
</comment>
<name>A0A1Q2CFJ9_9ACTN</name>
<reference evidence="7 8" key="1">
    <citation type="journal article" date="2016" name="Int. J. Syst. Evol. Microbiol.">
        <title>Tessaracoccus flavus sp. nov., isolated from the drainage system of a lindane-producing factory.</title>
        <authorList>
            <person name="Kumari R."/>
            <person name="Singh P."/>
            <person name="Schumann P."/>
            <person name="Lal R."/>
        </authorList>
    </citation>
    <scope>NUCLEOTIDE SEQUENCE [LARGE SCALE GENOMIC DNA]</scope>
    <source>
        <strain evidence="7 8">RP1T</strain>
    </source>
</reference>
<dbReference type="EMBL" id="CP019605">
    <property type="protein sequence ID" value="AQP44883.1"/>
    <property type="molecule type" value="Genomic_DNA"/>
</dbReference>
<sequence length="285" mass="30254">MTRFDPTQVGWRIGTSYIPSKVRLWQPWDRTAGVIGPQGSGKTLDILTPALLQAPGAAVVTLTKPDDLLLTITARQAHGPVAVLDPFGAAPGLPELVWDPIDGCLDATVAEKRAKAFCAGTLGSGKESNDSAARFYAAEAAKVIQCYFHAAALAGLTLDDVLQWAASPRTATLPTDILRAHPMAEPHWAGLLAGAVTNTDERTAGNTKSTADQALALFATLTRALGEQQARTIKDLTNTLLIFGGSKDAGFNREISDLSAATRASVRVSKRPTSSRRPSQVTRTW</sequence>
<feature type="region of interest" description="Disordered" evidence="6">
    <location>
        <begin position="266"/>
        <end position="285"/>
    </location>
</feature>
<dbReference type="OrthoDB" id="226701at2"/>
<feature type="compositionally biased region" description="Polar residues" evidence="6">
    <location>
        <begin position="275"/>
        <end position="285"/>
    </location>
</feature>
<dbReference type="InterPro" id="IPR027417">
    <property type="entry name" value="P-loop_NTPase"/>
</dbReference>
<dbReference type="InterPro" id="IPR051539">
    <property type="entry name" value="T4SS-coupling_protein"/>
</dbReference>
<keyword evidence="4" id="KW-1133">Transmembrane helix</keyword>
<evidence type="ECO:0000256" key="5">
    <source>
        <dbReference type="ARBA" id="ARBA00023136"/>
    </source>
</evidence>
<dbReference type="PANTHER" id="PTHR37937">
    <property type="entry name" value="CONJUGATIVE TRANSFER: DNA TRANSPORT"/>
    <property type="match status" value="1"/>
</dbReference>
<keyword evidence="5" id="KW-0472">Membrane</keyword>
<dbReference type="Proteomes" id="UP000188324">
    <property type="component" value="Chromosome"/>
</dbReference>
<dbReference type="GO" id="GO:0005886">
    <property type="term" value="C:plasma membrane"/>
    <property type="evidence" value="ECO:0007669"/>
    <property type="project" value="UniProtKB-SubCell"/>
</dbReference>
<evidence type="ECO:0000256" key="3">
    <source>
        <dbReference type="ARBA" id="ARBA00022692"/>
    </source>
</evidence>
<evidence type="ECO:0000256" key="4">
    <source>
        <dbReference type="ARBA" id="ARBA00022989"/>
    </source>
</evidence>
<dbReference type="KEGG" id="tfl:RPIT_08835"/>
<evidence type="ECO:0000256" key="2">
    <source>
        <dbReference type="ARBA" id="ARBA00022475"/>
    </source>
</evidence>
<evidence type="ECO:0000256" key="1">
    <source>
        <dbReference type="ARBA" id="ARBA00004651"/>
    </source>
</evidence>
<keyword evidence="2" id="KW-1003">Cell membrane</keyword>
<keyword evidence="3" id="KW-0812">Transmembrane</keyword>
<accession>A0A1Q2CFJ9</accession>
<dbReference type="SUPFAM" id="SSF52540">
    <property type="entry name" value="P-loop containing nucleoside triphosphate hydrolases"/>
    <property type="match status" value="1"/>
</dbReference>
<evidence type="ECO:0000313" key="7">
    <source>
        <dbReference type="EMBL" id="AQP44883.1"/>
    </source>
</evidence>